<evidence type="ECO:0000313" key="3">
    <source>
        <dbReference type="Proteomes" id="UP001604336"/>
    </source>
</evidence>
<feature type="region of interest" description="Disordered" evidence="1">
    <location>
        <begin position="165"/>
        <end position="195"/>
    </location>
</feature>
<name>A0ABD1UMG0_9LAMI</name>
<reference evidence="3" key="1">
    <citation type="submission" date="2024-07" db="EMBL/GenBank/DDBJ databases">
        <title>Two chromosome-level genome assemblies of Korean endemic species Abeliophyllum distichum and Forsythia ovata (Oleaceae).</title>
        <authorList>
            <person name="Jang H."/>
        </authorList>
    </citation>
    <scope>NUCLEOTIDE SEQUENCE [LARGE SCALE GENOMIC DNA]</scope>
</reference>
<feature type="compositionally biased region" description="Basic and acidic residues" evidence="1">
    <location>
        <begin position="165"/>
        <end position="188"/>
    </location>
</feature>
<evidence type="ECO:0000313" key="2">
    <source>
        <dbReference type="EMBL" id="KAL2526246.1"/>
    </source>
</evidence>
<comment type="caution">
    <text evidence="2">The sequence shown here is derived from an EMBL/GenBank/DDBJ whole genome shotgun (WGS) entry which is preliminary data.</text>
</comment>
<evidence type="ECO:0008006" key="4">
    <source>
        <dbReference type="Google" id="ProtNLM"/>
    </source>
</evidence>
<keyword evidence="3" id="KW-1185">Reference proteome</keyword>
<dbReference type="EMBL" id="JBFOLK010000003">
    <property type="protein sequence ID" value="KAL2526246.1"/>
    <property type="molecule type" value="Genomic_DNA"/>
</dbReference>
<evidence type="ECO:0000256" key="1">
    <source>
        <dbReference type="SAM" id="MobiDB-lite"/>
    </source>
</evidence>
<dbReference type="Proteomes" id="UP001604336">
    <property type="component" value="Unassembled WGS sequence"/>
</dbReference>
<accession>A0ABD1UMG0</accession>
<proteinExistence type="predicted"/>
<sequence length="195" mass="22805">MSKKSSRQQSMVLEEDHFFSEVMAVPLPRDFKQQKMEKYDGSYDPVDHLRDFFDLMRLQATPDTIMYRAFLTTLSSKHAKKTTISLMQLTQDKDEMLNDFITLFNRATLGIEDLQMSTVVTAMMSGTRSHPFKMSLSKNSSNTMHELLRKGDKYVDAEKMYIITKDMKDRKEPESNKRKTQDEPEKNKPSKANRR</sequence>
<organism evidence="2 3">
    <name type="scientific">Abeliophyllum distichum</name>
    <dbReference type="NCBI Taxonomy" id="126358"/>
    <lineage>
        <taxon>Eukaryota</taxon>
        <taxon>Viridiplantae</taxon>
        <taxon>Streptophyta</taxon>
        <taxon>Embryophyta</taxon>
        <taxon>Tracheophyta</taxon>
        <taxon>Spermatophyta</taxon>
        <taxon>Magnoliopsida</taxon>
        <taxon>eudicotyledons</taxon>
        <taxon>Gunneridae</taxon>
        <taxon>Pentapetalae</taxon>
        <taxon>asterids</taxon>
        <taxon>lamiids</taxon>
        <taxon>Lamiales</taxon>
        <taxon>Oleaceae</taxon>
        <taxon>Forsythieae</taxon>
        <taxon>Abeliophyllum</taxon>
    </lineage>
</organism>
<dbReference type="AlphaFoldDB" id="A0ABD1UMG0"/>
<gene>
    <name evidence="2" type="ORF">Adt_11300</name>
</gene>
<protein>
    <recommendedName>
        <fullName evidence="4">Retrotransposon gag domain-containing protein</fullName>
    </recommendedName>
</protein>